<evidence type="ECO:0000256" key="5">
    <source>
        <dbReference type="ARBA" id="ARBA00023136"/>
    </source>
</evidence>
<evidence type="ECO:0000256" key="3">
    <source>
        <dbReference type="ARBA" id="ARBA00022692"/>
    </source>
</evidence>
<accession>A0A0M0I5C1</accession>
<name>A0A0M0I5C1_9VIBR</name>
<keyword evidence="5 6" id="KW-0472">Membrane</keyword>
<feature type="transmembrane region" description="Helical" evidence="6">
    <location>
        <begin position="35"/>
        <end position="57"/>
    </location>
</feature>
<reference evidence="8" key="1">
    <citation type="submission" date="2015-08" db="EMBL/GenBank/DDBJ databases">
        <title>Vibrio galatheae sp. nov., a novel member of the Vibrionaceae family isolated from the Solomon Islands.</title>
        <authorList>
            <person name="Giubergia S."/>
            <person name="Machado H."/>
            <person name="Mateiu R.V."/>
            <person name="Gram L."/>
        </authorList>
    </citation>
    <scope>NUCLEOTIDE SEQUENCE [LARGE SCALE GENOMIC DNA]</scope>
    <source>
        <strain evidence="8">DSM 19134</strain>
    </source>
</reference>
<protein>
    <submittedName>
        <fullName evidence="7">Transporter</fullName>
    </submittedName>
</protein>
<dbReference type="OrthoDB" id="6292618at2"/>
<evidence type="ECO:0000256" key="6">
    <source>
        <dbReference type="SAM" id="Phobius"/>
    </source>
</evidence>
<evidence type="ECO:0000313" key="7">
    <source>
        <dbReference type="EMBL" id="KOO09327.1"/>
    </source>
</evidence>
<comment type="caution">
    <text evidence="7">The sequence shown here is derived from an EMBL/GenBank/DDBJ whole genome shotgun (WGS) entry which is preliminary data.</text>
</comment>
<keyword evidence="4 6" id="KW-1133">Transmembrane helix</keyword>
<dbReference type="RefSeq" id="WP_053407583.1">
    <property type="nucleotide sequence ID" value="NZ_DAIPHI010000008.1"/>
</dbReference>
<dbReference type="PANTHER" id="PTHR30086:SF20">
    <property type="entry name" value="ARGININE EXPORTER PROTEIN ARGO-RELATED"/>
    <property type="match status" value="1"/>
</dbReference>
<dbReference type="Pfam" id="PF01810">
    <property type="entry name" value="LysE"/>
    <property type="match status" value="1"/>
</dbReference>
<evidence type="ECO:0000313" key="8">
    <source>
        <dbReference type="Proteomes" id="UP000037530"/>
    </source>
</evidence>
<keyword evidence="2" id="KW-1003">Cell membrane</keyword>
<feature type="transmembrane region" description="Helical" evidence="6">
    <location>
        <begin position="137"/>
        <end position="162"/>
    </location>
</feature>
<keyword evidence="3 6" id="KW-0812">Transmembrane</keyword>
<sequence>MSEIFAYAIGIMYTPGPINLLGLHSGLNKRTYNHLGFFIGVGCAMLILFVFLGYLGRQVINPHILPFISFAGCSYILYVAYKVVKSNVNIQEAAYDDNQLSFRDGLFMQLLNPKALVATLPISTIQFPSAGITGEAILLWSFVLAVLAFGAPTSYSIVGSLLGKKIENPKYLRVFNYLMAALLIYVSLAIGYEHVLLPLIK</sequence>
<dbReference type="GO" id="GO:0015171">
    <property type="term" value="F:amino acid transmembrane transporter activity"/>
    <property type="evidence" value="ECO:0007669"/>
    <property type="project" value="TreeGrafter"/>
</dbReference>
<comment type="subcellular location">
    <subcellularLocation>
        <location evidence="1">Cell membrane</location>
        <topology evidence="1">Multi-pass membrane protein</topology>
    </subcellularLocation>
</comment>
<evidence type="ECO:0000256" key="4">
    <source>
        <dbReference type="ARBA" id="ARBA00022989"/>
    </source>
</evidence>
<dbReference type="InterPro" id="IPR001123">
    <property type="entry name" value="LeuE-type"/>
</dbReference>
<proteinExistence type="predicted"/>
<dbReference type="EMBL" id="LHPI01000001">
    <property type="protein sequence ID" value="KOO09327.1"/>
    <property type="molecule type" value="Genomic_DNA"/>
</dbReference>
<dbReference type="STRING" id="171383.AKJ31_02945"/>
<organism evidence="7 8">
    <name type="scientific">Vibrio hepatarius</name>
    <dbReference type="NCBI Taxonomy" id="171383"/>
    <lineage>
        <taxon>Bacteria</taxon>
        <taxon>Pseudomonadati</taxon>
        <taxon>Pseudomonadota</taxon>
        <taxon>Gammaproteobacteria</taxon>
        <taxon>Vibrionales</taxon>
        <taxon>Vibrionaceae</taxon>
        <taxon>Vibrio</taxon>
        <taxon>Vibrio oreintalis group</taxon>
    </lineage>
</organism>
<dbReference type="AlphaFoldDB" id="A0A0M0I5C1"/>
<feature type="transmembrane region" description="Helical" evidence="6">
    <location>
        <begin position="63"/>
        <end position="84"/>
    </location>
</feature>
<dbReference type="PANTHER" id="PTHR30086">
    <property type="entry name" value="ARGININE EXPORTER PROTEIN ARGO"/>
    <property type="match status" value="1"/>
</dbReference>
<dbReference type="PATRIC" id="fig|171383.3.peg.601"/>
<dbReference type="Proteomes" id="UP000037530">
    <property type="component" value="Unassembled WGS sequence"/>
</dbReference>
<feature type="transmembrane region" description="Helical" evidence="6">
    <location>
        <begin position="174"/>
        <end position="192"/>
    </location>
</feature>
<gene>
    <name evidence="7" type="ORF">AKJ31_02945</name>
</gene>
<keyword evidence="8" id="KW-1185">Reference proteome</keyword>
<feature type="transmembrane region" description="Helical" evidence="6">
    <location>
        <begin position="6"/>
        <end position="23"/>
    </location>
</feature>
<dbReference type="GO" id="GO:0005886">
    <property type="term" value="C:plasma membrane"/>
    <property type="evidence" value="ECO:0007669"/>
    <property type="project" value="UniProtKB-SubCell"/>
</dbReference>
<evidence type="ECO:0000256" key="1">
    <source>
        <dbReference type="ARBA" id="ARBA00004651"/>
    </source>
</evidence>
<evidence type="ECO:0000256" key="2">
    <source>
        <dbReference type="ARBA" id="ARBA00022475"/>
    </source>
</evidence>
<dbReference type="GO" id="GO:0033228">
    <property type="term" value="P:cysteine export across plasma membrane"/>
    <property type="evidence" value="ECO:0007669"/>
    <property type="project" value="TreeGrafter"/>
</dbReference>